<dbReference type="CDD" id="cd00086">
    <property type="entry name" value="homeodomain"/>
    <property type="match status" value="1"/>
</dbReference>
<feature type="region of interest" description="Disordered" evidence="8">
    <location>
        <begin position="20"/>
        <end position="54"/>
    </location>
</feature>
<evidence type="ECO:0000256" key="1">
    <source>
        <dbReference type="ARBA" id="ARBA00004123"/>
    </source>
</evidence>
<sequence length="297" mass="33623">MDLELRLGLSKTISEGVEKVLSDDRQRGSRSGKSSKEVSVSAAAYDGDDDRNPLPLLAPLPECGCRNMMSMETTEPQGEEGTMLAAPEDCIILLSKEQRSLLESSFREHPDPTQIRSYSVLANQLDLDPHQVEAWFHTRRAWEDMKQKLEDQENLERRCTWLTEENMRLQQELDQLRSILQAQQQLCQPLQSALEAKPCPPSVHPSLLSMTLNLCPNCKWLTDENMRLQEESHLLRSLVEAQPELSQQLRSALNGKELAVAPGMHPQRPYTVHHPHPLSSSRARIQTGWPPKSAPIN</sequence>
<dbReference type="Pfam" id="PF00046">
    <property type="entry name" value="Homeodomain"/>
    <property type="match status" value="1"/>
</dbReference>
<dbReference type="PROSITE" id="PS50071">
    <property type="entry name" value="HOMEOBOX_2"/>
    <property type="match status" value="1"/>
</dbReference>
<dbReference type="Gene3D" id="1.10.10.60">
    <property type="entry name" value="Homeodomain-like"/>
    <property type="match status" value="1"/>
</dbReference>
<dbReference type="GO" id="GO:0005634">
    <property type="term" value="C:nucleus"/>
    <property type="evidence" value="ECO:0007669"/>
    <property type="project" value="UniProtKB-SubCell"/>
</dbReference>
<keyword evidence="11" id="KW-1185">Reference proteome</keyword>
<dbReference type="InterPro" id="IPR003106">
    <property type="entry name" value="Leu_zip_homeo"/>
</dbReference>
<comment type="similarity">
    <text evidence="2">Belongs to the HD-ZIP homeobox family. Class II subfamily.</text>
</comment>
<keyword evidence="5 6" id="KW-0238">DNA-binding</keyword>
<feature type="coiled-coil region" evidence="7">
    <location>
        <begin position="152"/>
        <end position="186"/>
    </location>
</feature>
<feature type="domain" description="Homeobox" evidence="9">
    <location>
        <begin position="94"/>
        <end position="146"/>
    </location>
</feature>
<evidence type="ECO:0000256" key="5">
    <source>
        <dbReference type="PROSITE-ProRule" id="PRU00108"/>
    </source>
</evidence>
<evidence type="ECO:0000256" key="7">
    <source>
        <dbReference type="SAM" id="Coils"/>
    </source>
</evidence>
<keyword evidence="7" id="KW-0175">Coiled coil</keyword>
<protein>
    <recommendedName>
        <fullName evidence="9">Homeobox domain-containing protein</fullName>
    </recommendedName>
</protein>
<feature type="compositionally biased region" description="Low complexity" evidence="8">
    <location>
        <begin position="29"/>
        <end position="43"/>
    </location>
</feature>
<keyword evidence="5 6" id="KW-0371">Homeobox</keyword>
<evidence type="ECO:0000259" key="9">
    <source>
        <dbReference type="PROSITE" id="PS50071"/>
    </source>
</evidence>
<evidence type="ECO:0000256" key="2">
    <source>
        <dbReference type="ARBA" id="ARBA00006074"/>
    </source>
</evidence>
<accession>A0A2I0JDT3</accession>
<dbReference type="AlphaFoldDB" id="A0A2I0JDT3"/>
<keyword evidence="5 6" id="KW-0539">Nucleus</keyword>
<evidence type="ECO:0000256" key="8">
    <source>
        <dbReference type="SAM" id="MobiDB-lite"/>
    </source>
</evidence>
<dbReference type="PANTHER" id="PTHR45714">
    <property type="entry name" value="HOMEOBOX-LEUCINE ZIPPER PROTEIN HAT14"/>
    <property type="match status" value="1"/>
</dbReference>
<dbReference type="InterPro" id="IPR001356">
    <property type="entry name" value="HD"/>
</dbReference>
<keyword evidence="3" id="KW-0805">Transcription regulation</keyword>
<evidence type="ECO:0000256" key="6">
    <source>
        <dbReference type="RuleBase" id="RU000682"/>
    </source>
</evidence>
<dbReference type="Proteomes" id="UP000233551">
    <property type="component" value="Unassembled WGS sequence"/>
</dbReference>
<comment type="subcellular location">
    <subcellularLocation>
        <location evidence="1 5 6">Nucleus</location>
    </subcellularLocation>
</comment>
<feature type="DNA-binding region" description="Homeobox" evidence="5">
    <location>
        <begin position="96"/>
        <end position="147"/>
    </location>
</feature>
<reference evidence="10 11" key="1">
    <citation type="submission" date="2017-11" db="EMBL/GenBank/DDBJ databases">
        <title>De-novo sequencing of pomegranate (Punica granatum L.) genome.</title>
        <authorList>
            <person name="Akparov Z."/>
            <person name="Amiraslanov A."/>
            <person name="Hajiyeva S."/>
            <person name="Abbasov M."/>
            <person name="Kaur K."/>
            <person name="Hamwieh A."/>
            <person name="Solovyev V."/>
            <person name="Salamov A."/>
            <person name="Braich B."/>
            <person name="Kosarev P."/>
            <person name="Mahmoud A."/>
            <person name="Hajiyev E."/>
            <person name="Babayeva S."/>
            <person name="Izzatullayeva V."/>
            <person name="Mammadov A."/>
            <person name="Mammadov A."/>
            <person name="Sharifova S."/>
            <person name="Ojaghi J."/>
            <person name="Eynullazada K."/>
            <person name="Bayramov B."/>
            <person name="Abdulazimova A."/>
            <person name="Shahmuradov I."/>
        </authorList>
    </citation>
    <scope>NUCLEOTIDE SEQUENCE [LARGE SCALE GENOMIC DNA]</scope>
    <source>
        <strain evidence="11">cv. AG2017</strain>
        <tissue evidence="10">Leaf</tissue>
    </source>
</reference>
<dbReference type="SUPFAM" id="SSF46689">
    <property type="entry name" value="Homeodomain-like"/>
    <property type="match status" value="1"/>
</dbReference>
<proteinExistence type="inferred from homology"/>
<dbReference type="PANTHER" id="PTHR45714:SF34">
    <property type="entry name" value="HOMEOBOX-LEUCINE ZIPPER PROTEIN HAT9"/>
    <property type="match status" value="1"/>
</dbReference>
<name>A0A2I0JDT3_PUNGR</name>
<dbReference type="GO" id="GO:0006355">
    <property type="term" value="P:regulation of DNA-templated transcription"/>
    <property type="evidence" value="ECO:0007669"/>
    <property type="project" value="InterPro"/>
</dbReference>
<feature type="region of interest" description="Disordered" evidence="8">
    <location>
        <begin position="262"/>
        <end position="297"/>
    </location>
</feature>
<dbReference type="SMART" id="SM00340">
    <property type="entry name" value="HALZ"/>
    <property type="match status" value="2"/>
</dbReference>
<dbReference type="EMBL" id="PGOL01001804">
    <property type="protein sequence ID" value="PKI54173.1"/>
    <property type="molecule type" value="Genomic_DNA"/>
</dbReference>
<dbReference type="STRING" id="22663.A0A2I0JDT3"/>
<organism evidence="10 11">
    <name type="scientific">Punica granatum</name>
    <name type="common">Pomegranate</name>
    <dbReference type="NCBI Taxonomy" id="22663"/>
    <lineage>
        <taxon>Eukaryota</taxon>
        <taxon>Viridiplantae</taxon>
        <taxon>Streptophyta</taxon>
        <taxon>Embryophyta</taxon>
        <taxon>Tracheophyta</taxon>
        <taxon>Spermatophyta</taxon>
        <taxon>Magnoliopsida</taxon>
        <taxon>eudicotyledons</taxon>
        <taxon>Gunneridae</taxon>
        <taxon>Pentapetalae</taxon>
        <taxon>rosids</taxon>
        <taxon>malvids</taxon>
        <taxon>Myrtales</taxon>
        <taxon>Lythraceae</taxon>
        <taxon>Punica</taxon>
    </lineage>
</organism>
<gene>
    <name evidence="10" type="ORF">CRG98_025406</name>
</gene>
<evidence type="ECO:0000313" key="10">
    <source>
        <dbReference type="EMBL" id="PKI54173.1"/>
    </source>
</evidence>
<evidence type="ECO:0000256" key="3">
    <source>
        <dbReference type="ARBA" id="ARBA00023015"/>
    </source>
</evidence>
<dbReference type="InterPro" id="IPR050762">
    <property type="entry name" value="HD-ZIP_Homeobox_LZ_Class_II"/>
</dbReference>
<evidence type="ECO:0000313" key="11">
    <source>
        <dbReference type="Proteomes" id="UP000233551"/>
    </source>
</evidence>
<evidence type="ECO:0000256" key="4">
    <source>
        <dbReference type="ARBA" id="ARBA00023163"/>
    </source>
</evidence>
<dbReference type="InterPro" id="IPR009057">
    <property type="entry name" value="Homeodomain-like_sf"/>
</dbReference>
<dbReference type="GO" id="GO:0043565">
    <property type="term" value="F:sequence-specific DNA binding"/>
    <property type="evidence" value="ECO:0007669"/>
    <property type="project" value="InterPro"/>
</dbReference>
<keyword evidence="4" id="KW-0804">Transcription</keyword>
<comment type="caution">
    <text evidence="10">The sequence shown here is derived from an EMBL/GenBank/DDBJ whole genome shotgun (WGS) entry which is preliminary data.</text>
</comment>